<dbReference type="GO" id="GO:0005770">
    <property type="term" value="C:late endosome"/>
    <property type="evidence" value="ECO:0007669"/>
    <property type="project" value="TreeGrafter"/>
</dbReference>
<dbReference type="PANTHER" id="PTHR17583:SF0">
    <property type="entry name" value="PHOSPHOINOSITIDE 3-KINASE REGULATORY SUBUNIT 4"/>
    <property type="match status" value="1"/>
</dbReference>
<dbReference type="InterPro" id="IPR045162">
    <property type="entry name" value="Vps15-like"/>
</dbReference>
<reference evidence="3 4" key="1">
    <citation type="journal article" date="2016" name="Mol. Biol. Evol.">
        <title>Comparative Genomics of Early-Diverging Mushroom-Forming Fungi Provides Insights into the Origins of Lignocellulose Decay Capabilities.</title>
        <authorList>
            <person name="Nagy L.G."/>
            <person name="Riley R."/>
            <person name="Tritt A."/>
            <person name="Adam C."/>
            <person name="Daum C."/>
            <person name="Floudas D."/>
            <person name="Sun H."/>
            <person name="Yadav J.S."/>
            <person name="Pangilinan J."/>
            <person name="Larsson K.H."/>
            <person name="Matsuura K."/>
            <person name="Barry K."/>
            <person name="Labutti K."/>
            <person name="Kuo R."/>
            <person name="Ohm R.A."/>
            <person name="Bhattacharya S.S."/>
            <person name="Shirouzu T."/>
            <person name="Yoshinaga Y."/>
            <person name="Martin F.M."/>
            <person name="Grigoriev I.V."/>
            <person name="Hibbett D.S."/>
        </authorList>
    </citation>
    <scope>NUCLEOTIDE SEQUENCE [LARGE SCALE GENOMIC DNA]</scope>
    <source>
        <strain evidence="3 4">CBS 109695</strain>
    </source>
</reference>
<evidence type="ECO:0000313" key="3">
    <source>
        <dbReference type="EMBL" id="KZP10596.1"/>
    </source>
</evidence>
<keyword evidence="1" id="KW-0677">Repeat</keyword>
<dbReference type="GO" id="GO:0034271">
    <property type="term" value="C:phosphatidylinositol 3-kinase complex, class III, type I"/>
    <property type="evidence" value="ECO:0007669"/>
    <property type="project" value="TreeGrafter"/>
</dbReference>
<evidence type="ECO:0000259" key="2">
    <source>
        <dbReference type="Pfam" id="PF22956"/>
    </source>
</evidence>
<dbReference type="Pfam" id="PF22956">
    <property type="entry name" value="VPS15-like_hel"/>
    <property type="match status" value="1"/>
</dbReference>
<feature type="domain" description="Phosphatase 2A Regulatory Subunit A helical" evidence="2">
    <location>
        <begin position="111"/>
        <end position="183"/>
    </location>
</feature>
<protein>
    <recommendedName>
        <fullName evidence="2">Phosphatase 2A Regulatory Subunit A helical domain-containing protein</fullName>
    </recommendedName>
</protein>
<accession>A0A165ZHE6</accession>
<dbReference type="GO" id="GO:0071561">
    <property type="term" value="C:nucleus-vacuole junction"/>
    <property type="evidence" value="ECO:0007669"/>
    <property type="project" value="TreeGrafter"/>
</dbReference>
<dbReference type="PANTHER" id="PTHR17583">
    <property type="entry name" value="PHOSPHOINOSITIDE 3-KINASE REGULATORY SUBUNIT 4"/>
    <property type="match status" value="1"/>
</dbReference>
<organism evidence="3 4">
    <name type="scientific">Athelia psychrophila</name>
    <dbReference type="NCBI Taxonomy" id="1759441"/>
    <lineage>
        <taxon>Eukaryota</taxon>
        <taxon>Fungi</taxon>
        <taxon>Dikarya</taxon>
        <taxon>Basidiomycota</taxon>
        <taxon>Agaricomycotina</taxon>
        <taxon>Agaricomycetes</taxon>
        <taxon>Agaricomycetidae</taxon>
        <taxon>Atheliales</taxon>
        <taxon>Atheliaceae</taxon>
        <taxon>Athelia</taxon>
    </lineage>
</organism>
<dbReference type="GO" id="GO:0004674">
    <property type="term" value="F:protein serine/threonine kinase activity"/>
    <property type="evidence" value="ECO:0007669"/>
    <property type="project" value="InterPro"/>
</dbReference>
<dbReference type="OrthoDB" id="242910at2759"/>
<proteinExistence type="predicted"/>
<dbReference type="EMBL" id="KV417677">
    <property type="protein sequence ID" value="KZP10596.1"/>
    <property type="molecule type" value="Genomic_DNA"/>
</dbReference>
<dbReference type="GO" id="GO:0045324">
    <property type="term" value="P:late endosome to vacuole transport"/>
    <property type="evidence" value="ECO:0007669"/>
    <property type="project" value="InterPro"/>
</dbReference>
<dbReference type="GO" id="GO:0006623">
    <property type="term" value="P:protein targeting to vacuole"/>
    <property type="evidence" value="ECO:0007669"/>
    <property type="project" value="TreeGrafter"/>
</dbReference>
<dbReference type="Proteomes" id="UP000076532">
    <property type="component" value="Unassembled WGS sequence"/>
</dbReference>
<dbReference type="STRING" id="436010.A0A165ZHE6"/>
<dbReference type="GO" id="GO:0034272">
    <property type="term" value="C:phosphatidylinositol 3-kinase complex, class III, type II"/>
    <property type="evidence" value="ECO:0007669"/>
    <property type="project" value="TreeGrafter"/>
</dbReference>
<dbReference type="InterPro" id="IPR055231">
    <property type="entry name" value="2AA_helical"/>
</dbReference>
<dbReference type="GO" id="GO:0016236">
    <property type="term" value="P:macroautophagy"/>
    <property type="evidence" value="ECO:0007669"/>
    <property type="project" value="InterPro"/>
</dbReference>
<name>A0A165ZHE6_9AGAM</name>
<sequence length="207" mass="22578">MGTVIAMWESGGRRRVVDEATNVGAGCVIAELFLEDAPGFTAHTRQLFKSRESEPSVDGTLILGTIADEGVRTMAVRSLEMPQALKANGIFKLTAEVGSLMIRITSLYASFESIVDGTACARGRSLEEYILPLMIQALSDVEEMAVSTVLAAFTSLCELGSFQKMRIWELMSPTIGFPYHSNICFTSPDGIRHRSNSSLISDCTRTR</sequence>
<evidence type="ECO:0000313" key="4">
    <source>
        <dbReference type="Proteomes" id="UP000076532"/>
    </source>
</evidence>
<keyword evidence="4" id="KW-1185">Reference proteome</keyword>
<evidence type="ECO:0000256" key="1">
    <source>
        <dbReference type="ARBA" id="ARBA00022737"/>
    </source>
</evidence>
<dbReference type="AlphaFoldDB" id="A0A165ZHE6"/>
<gene>
    <name evidence="3" type="ORF">FIBSPDRAFT_962998</name>
</gene>